<reference evidence="2" key="2">
    <citation type="submission" date="2015-01" db="EMBL/GenBank/DDBJ databases">
        <title>Evolutionary Origins and Diversification of the Mycorrhizal Mutualists.</title>
        <authorList>
            <consortium name="DOE Joint Genome Institute"/>
            <consortium name="Mycorrhizal Genomics Consortium"/>
            <person name="Kohler A."/>
            <person name="Kuo A."/>
            <person name="Nagy L.G."/>
            <person name="Floudas D."/>
            <person name="Copeland A."/>
            <person name="Barry K.W."/>
            <person name="Cichocki N."/>
            <person name="Veneault-Fourrey C."/>
            <person name="LaButti K."/>
            <person name="Lindquist E.A."/>
            <person name="Lipzen A."/>
            <person name="Lundell T."/>
            <person name="Morin E."/>
            <person name="Murat C."/>
            <person name="Riley R."/>
            <person name="Ohm R."/>
            <person name="Sun H."/>
            <person name="Tunlid A."/>
            <person name="Henrissat B."/>
            <person name="Grigoriev I.V."/>
            <person name="Hibbett D.S."/>
            <person name="Martin F."/>
        </authorList>
    </citation>
    <scope>NUCLEOTIDE SEQUENCE [LARGE SCALE GENOMIC DNA]</scope>
    <source>
        <strain evidence="2">Foug A</strain>
    </source>
</reference>
<proteinExistence type="predicted"/>
<accession>A0A0C3DG66</accession>
<dbReference type="HOGENOM" id="CLU_2832691_0_0_1"/>
<reference evidence="1 2" key="1">
    <citation type="submission" date="2014-04" db="EMBL/GenBank/DDBJ databases">
        <authorList>
            <consortium name="DOE Joint Genome Institute"/>
            <person name="Kuo A."/>
            <person name="Kohler A."/>
            <person name="Nagy L.G."/>
            <person name="Floudas D."/>
            <person name="Copeland A."/>
            <person name="Barry K.W."/>
            <person name="Cichocki N."/>
            <person name="Veneault-Fourrey C."/>
            <person name="LaButti K."/>
            <person name="Lindquist E.A."/>
            <person name="Lipzen A."/>
            <person name="Lundell T."/>
            <person name="Morin E."/>
            <person name="Murat C."/>
            <person name="Sun H."/>
            <person name="Tunlid A."/>
            <person name="Henrissat B."/>
            <person name="Grigoriev I.V."/>
            <person name="Hibbett D.S."/>
            <person name="Martin F."/>
            <person name="Nordberg H.P."/>
            <person name="Cantor M.N."/>
            <person name="Hua S.X."/>
        </authorList>
    </citation>
    <scope>NUCLEOTIDE SEQUENCE [LARGE SCALE GENOMIC DNA]</scope>
    <source>
        <strain evidence="1 2">Foug A</strain>
    </source>
</reference>
<dbReference type="EMBL" id="KN822071">
    <property type="protein sequence ID" value="KIM59680.1"/>
    <property type="molecule type" value="Genomic_DNA"/>
</dbReference>
<name>A0A0C3DG66_9AGAM</name>
<evidence type="ECO:0000313" key="2">
    <source>
        <dbReference type="Proteomes" id="UP000053989"/>
    </source>
</evidence>
<dbReference type="AlphaFoldDB" id="A0A0C3DG66"/>
<dbReference type="Proteomes" id="UP000053989">
    <property type="component" value="Unassembled WGS sequence"/>
</dbReference>
<sequence>MDGRSRRLRQRGASRYRGMLDCLHGHHRQPGLVCVAGSLLATRLRLRVGLGLGLDQDRDRDGPRDP</sequence>
<gene>
    <name evidence="1" type="ORF">SCLCIDRAFT_1217610</name>
</gene>
<dbReference type="InParanoid" id="A0A0C3DG66"/>
<evidence type="ECO:0000313" key="1">
    <source>
        <dbReference type="EMBL" id="KIM59680.1"/>
    </source>
</evidence>
<protein>
    <submittedName>
        <fullName evidence="1">Uncharacterized protein</fullName>
    </submittedName>
</protein>
<keyword evidence="2" id="KW-1185">Reference proteome</keyword>
<organism evidence="1 2">
    <name type="scientific">Scleroderma citrinum Foug A</name>
    <dbReference type="NCBI Taxonomy" id="1036808"/>
    <lineage>
        <taxon>Eukaryota</taxon>
        <taxon>Fungi</taxon>
        <taxon>Dikarya</taxon>
        <taxon>Basidiomycota</taxon>
        <taxon>Agaricomycotina</taxon>
        <taxon>Agaricomycetes</taxon>
        <taxon>Agaricomycetidae</taxon>
        <taxon>Boletales</taxon>
        <taxon>Sclerodermatineae</taxon>
        <taxon>Sclerodermataceae</taxon>
        <taxon>Scleroderma</taxon>
    </lineage>
</organism>